<feature type="compositionally biased region" description="Polar residues" evidence="6">
    <location>
        <begin position="62"/>
        <end position="89"/>
    </location>
</feature>
<keyword evidence="5" id="KW-0449">Lipoprotein</keyword>
<evidence type="ECO:0000256" key="6">
    <source>
        <dbReference type="SAM" id="MobiDB-lite"/>
    </source>
</evidence>
<evidence type="ECO:0000313" key="9">
    <source>
        <dbReference type="Proteomes" id="UP000515275"/>
    </source>
</evidence>
<evidence type="ECO:0000256" key="4">
    <source>
        <dbReference type="ARBA" id="ARBA00023139"/>
    </source>
</evidence>
<dbReference type="AlphaFoldDB" id="A0A7G7YN05"/>
<gene>
    <name evidence="8" type="ORF">GP473_03560</name>
</gene>
<feature type="signal peptide" evidence="7">
    <location>
        <begin position="1"/>
        <end position="27"/>
    </location>
</feature>
<dbReference type="Proteomes" id="UP000515275">
    <property type="component" value="Chromosome"/>
</dbReference>
<reference evidence="8 9" key="1">
    <citation type="submission" date="2019-12" db="EMBL/GenBank/DDBJ databases">
        <title>Corynebacterium sp. nov., isolated from feces of the Anser Albifrons in China.</title>
        <authorList>
            <person name="Liu Q."/>
        </authorList>
    </citation>
    <scope>NUCLEOTIDE SEQUENCE [LARGE SCALE GENOMIC DNA]</scope>
    <source>
        <strain evidence="8 9">23H37-10</strain>
    </source>
</reference>
<feature type="chain" id="PRO_5043501414" evidence="7">
    <location>
        <begin position="28"/>
        <end position="217"/>
    </location>
</feature>
<evidence type="ECO:0000256" key="5">
    <source>
        <dbReference type="ARBA" id="ARBA00023288"/>
    </source>
</evidence>
<dbReference type="EMBL" id="CP046883">
    <property type="protein sequence ID" value="QNH95875.1"/>
    <property type="molecule type" value="Genomic_DNA"/>
</dbReference>
<keyword evidence="4" id="KW-0564">Palmitate</keyword>
<dbReference type="InterPro" id="IPR025971">
    <property type="entry name" value="LppP/LprE"/>
</dbReference>
<keyword evidence="9" id="KW-1185">Reference proteome</keyword>
<keyword evidence="1" id="KW-1003">Cell membrane</keyword>
<keyword evidence="2 7" id="KW-0732">Signal</keyword>
<evidence type="ECO:0000256" key="2">
    <source>
        <dbReference type="ARBA" id="ARBA00022729"/>
    </source>
</evidence>
<organism evidence="8 9">
    <name type="scientific">Corynebacterium anserum</name>
    <dbReference type="NCBI Taxonomy" id="2684406"/>
    <lineage>
        <taxon>Bacteria</taxon>
        <taxon>Bacillati</taxon>
        <taxon>Actinomycetota</taxon>
        <taxon>Actinomycetes</taxon>
        <taxon>Mycobacteriales</taxon>
        <taxon>Corynebacteriaceae</taxon>
        <taxon>Corynebacterium</taxon>
    </lineage>
</organism>
<protein>
    <submittedName>
        <fullName evidence="8">Uncharacterized protein</fullName>
    </submittedName>
</protein>
<dbReference type="KEGG" id="cans:GP473_03560"/>
<keyword evidence="3" id="KW-0472">Membrane</keyword>
<sequence>MSHKLQRRIIASSLSLVLAAFSTTGCTGENHEDSAHSVSPTADSLASQTSKHSAEPAESLTEKTTQSPSTKPECTTETLATSGLPSGSIPSEHETPYTYKIKENKFDPCADLSFVLLEGVFAAPSDTAAWESPMSTVVFFHQGKVIYDPSPDVYARVTEITPRGNDSFTIKLKAPGPALMSPWEDGGSVTASWIGNGLKVDKSALNPKAQINSQLYL</sequence>
<evidence type="ECO:0000313" key="8">
    <source>
        <dbReference type="EMBL" id="QNH95875.1"/>
    </source>
</evidence>
<dbReference type="Pfam" id="PF14041">
    <property type="entry name" value="Lipoprotein_21"/>
    <property type="match status" value="1"/>
</dbReference>
<dbReference type="RefSeq" id="WP_185769082.1">
    <property type="nucleotide sequence ID" value="NZ_CP046883.1"/>
</dbReference>
<feature type="region of interest" description="Disordered" evidence="6">
    <location>
        <begin position="28"/>
        <end position="92"/>
    </location>
</feature>
<proteinExistence type="predicted"/>
<feature type="compositionally biased region" description="Polar residues" evidence="6">
    <location>
        <begin position="36"/>
        <end position="51"/>
    </location>
</feature>
<evidence type="ECO:0000256" key="7">
    <source>
        <dbReference type="SAM" id="SignalP"/>
    </source>
</evidence>
<evidence type="ECO:0000256" key="1">
    <source>
        <dbReference type="ARBA" id="ARBA00022475"/>
    </source>
</evidence>
<dbReference type="PROSITE" id="PS51257">
    <property type="entry name" value="PROKAR_LIPOPROTEIN"/>
    <property type="match status" value="1"/>
</dbReference>
<accession>A0A7G7YN05</accession>
<evidence type="ECO:0000256" key="3">
    <source>
        <dbReference type="ARBA" id="ARBA00023136"/>
    </source>
</evidence>
<name>A0A7G7YN05_9CORY</name>